<dbReference type="SUPFAM" id="SSF82861">
    <property type="entry name" value="Mechanosensitive channel protein MscS (YggB), transmembrane region"/>
    <property type="match status" value="1"/>
</dbReference>
<dbReference type="InterPro" id="IPR023408">
    <property type="entry name" value="MscS_beta-dom_sf"/>
</dbReference>
<name>A0A523B7G4_9CREN</name>
<evidence type="ECO:0000256" key="4">
    <source>
        <dbReference type="ARBA" id="ARBA00022692"/>
    </source>
</evidence>
<evidence type="ECO:0000313" key="10">
    <source>
        <dbReference type="EMBL" id="TDA36823.1"/>
    </source>
</evidence>
<dbReference type="Pfam" id="PF00924">
    <property type="entry name" value="MS_channel_2nd"/>
    <property type="match status" value="1"/>
</dbReference>
<dbReference type="PANTHER" id="PTHR30221">
    <property type="entry name" value="SMALL-CONDUCTANCE MECHANOSENSITIVE CHANNEL"/>
    <property type="match status" value="1"/>
</dbReference>
<sequence>FGYGLTLIIVLFLDKIIKKWVESVVSRSPSLKTSYVFLRRILISLIIIVGVSFVTFTAFPELGPAIASLFIAAGFASIVIGLAAQATLSNVIAGIMLSLSQPIKLDDAILFRNEFCFVEDLKLMYTTLRTWDNRRLMVPNSVLQSEVIVNYSAKDPTKLVPVFVDVSHEADLDLAMKIMVDVARRHPNCLPAGDLPNAVVMEIHENGVRLRLLSRAKDQPTAFSMARDLLRDIKKEFAANGIEFAHPRRYIKFNGEAIHSKGKLKGDAD</sequence>
<feature type="transmembrane region" description="Helical" evidence="7">
    <location>
        <begin position="37"/>
        <end position="59"/>
    </location>
</feature>
<evidence type="ECO:0000256" key="5">
    <source>
        <dbReference type="ARBA" id="ARBA00022989"/>
    </source>
</evidence>
<comment type="subcellular location">
    <subcellularLocation>
        <location evidence="1">Cell membrane</location>
        <topology evidence="1">Multi-pass membrane protein</topology>
    </subcellularLocation>
</comment>
<dbReference type="Gene3D" id="1.10.287.1260">
    <property type="match status" value="1"/>
</dbReference>
<evidence type="ECO:0000256" key="7">
    <source>
        <dbReference type="SAM" id="Phobius"/>
    </source>
</evidence>
<comment type="caution">
    <text evidence="10">The sequence shown here is derived from an EMBL/GenBank/DDBJ whole genome shotgun (WGS) entry which is preliminary data.</text>
</comment>
<dbReference type="Pfam" id="PF21082">
    <property type="entry name" value="MS_channel_3rd"/>
    <property type="match status" value="1"/>
</dbReference>
<evidence type="ECO:0000256" key="3">
    <source>
        <dbReference type="ARBA" id="ARBA00022475"/>
    </source>
</evidence>
<dbReference type="InterPro" id="IPR006685">
    <property type="entry name" value="MscS_channel_2nd"/>
</dbReference>
<feature type="domain" description="Mechanosensitive ion channel MscS C-terminal" evidence="9">
    <location>
        <begin position="164"/>
        <end position="244"/>
    </location>
</feature>
<dbReference type="InterPro" id="IPR011014">
    <property type="entry name" value="MscS_channel_TM-2"/>
</dbReference>
<dbReference type="AlphaFoldDB" id="A0A523B7G4"/>
<evidence type="ECO:0000256" key="2">
    <source>
        <dbReference type="ARBA" id="ARBA00008017"/>
    </source>
</evidence>
<feature type="domain" description="Mechanosensitive ion channel MscS" evidence="8">
    <location>
        <begin position="87"/>
        <end position="152"/>
    </location>
</feature>
<feature type="transmembrane region" description="Helical" evidence="7">
    <location>
        <begin position="65"/>
        <end position="88"/>
    </location>
</feature>
<dbReference type="Gene3D" id="2.30.30.60">
    <property type="match status" value="1"/>
</dbReference>
<evidence type="ECO:0000259" key="9">
    <source>
        <dbReference type="Pfam" id="PF21082"/>
    </source>
</evidence>
<evidence type="ECO:0000256" key="6">
    <source>
        <dbReference type="ARBA" id="ARBA00023136"/>
    </source>
</evidence>
<reference evidence="10 11" key="1">
    <citation type="journal article" date="2019" name="Nat. Microbiol.">
        <title>Expanding anaerobic alkane metabolism in the domain of Archaea.</title>
        <authorList>
            <person name="Wang Y."/>
            <person name="Wegener G."/>
            <person name="Hou J."/>
            <person name="Wang F."/>
            <person name="Xiao X."/>
        </authorList>
    </citation>
    <scope>NUCLEOTIDE SEQUENCE [LARGE SCALE GENOMIC DNA]</scope>
    <source>
        <strain evidence="10">WYZ-LMO10</strain>
    </source>
</reference>
<protein>
    <recommendedName>
        <fullName evidence="12">Mechanosensitive ion channel family protein</fullName>
    </recommendedName>
</protein>
<dbReference type="InterPro" id="IPR010920">
    <property type="entry name" value="LSM_dom_sf"/>
</dbReference>
<dbReference type="Proteomes" id="UP000315399">
    <property type="component" value="Unassembled WGS sequence"/>
</dbReference>
<dbReference type="InterPro" id="IPR045275">
    <property type="entry name" value="MscS_archaea/bacteria_type"/>
</dbReference>
<keyword evidence="3" id="KW-1003">Cell membrane</keyword>
<keyword evidence="5 7" id="KW-1133">Transmembrane helix</keyword>
<dbReference type="Gene3D" id="3.30.70.100">
    <property type="match status" value="1"/>
</dbReference>
<evidence type="ECO:0000256" key="1">
    <source>
        <dbReference type="ARBA" id="ARBA00004651"/>
    </source>
</evidence>
<organism evidence="10 11">
    <name type="scientific">Thermoproteota archaeon</name>
    <dbReference type="NCBI Taxonomy" id="2056631"/>
    <lineage>
        <taxon>Archaea</taxon>
        <taxon>Thermoproteota</taxon>
    </lineage>
</organism>
<dbReference type="GO" id="GO:0008381">
    <property type="term" value="F:mechanosensitive monoatomic ion channel activity"/>
    <property type="evidence" value="ECO:0007669"/>
    <property type="project" value="InterPro"/>
</dbReference>
<dbReference type="SUPFAM" id="SSF50182">
    <property type="entry name" value="Sm-like ribonucleoproteins"/>
    <property type="match status" value="1"/>
</dbReference>
<evidence type="ECO:0000259" key="8">
    <source>
        <dbReference type="Pfam" id="PF00924"/>
    </source>
</evidence>
<keyword evidence="6 7" id="KW-0472">Membrane</keyword>
<dbReference type="SUPFAM" id="SSF82689">
    <property type="entry name" value="Mechanosensitive channel protein MscS (YggB), C-terminal domain"/>
    <property type="match status" value="1"/>
</dbReference>
<comment type="similarity">
    <text evidence="2">Belongs to the MscS (TC 1.A.23) family.</text>
</comment>
<gene>
    <name evidence="10" type="ORF">DSO08_06385</name>
</gene>
<evidence type="ECO:0000313" key="11">
    <source>
        <dbReference type="Proteomes" id="UP000315399"/>
    </source>
</evidence>
<dbReference type="InterPro" id="IPR011066">
    <property type="entry name" value="MscS_channel_C_sf"/>
</dbReference>
<proteinExistence type="inferred from homology"/>
<dbReference type="EMBL" id="QNVH01000098">
    <property type="protein sequence ID" value="TDA36823.1"/>
    <property type="molecule type" value="Genomic_DNA"/>
</dbReference>
<dbReference type="PANTHER" id="PTHR30221:SF1">
    <property type="entry name" value="SMALL-CONDUCTANCE MECHANOSENSITIVE CHANNEL"/>
    <property type="match status" value="1"/>
</dbReference>
<keyword evidence="4 7" id="KW-0812">Transmembrane</keyword>
<feature type="non-terminal residue" evidence="10">
    <location>
        <position position="1"/>
    </location>
</feature>
<dbReference type="InterPro" id="IPR049278">
    <property type="entry name" value="MS_channel_C"/>
</dbReference>
<evidence type="ECO:0008006" key="12">
    <source>
        <dbReference type="Google" id="ProtNLM"/>
    </source>
</evidence>
<accession>A0A523B7G4</accession>
<dbReference type="GO" id="GO:0005886">
    <property type="term" value="C:plasma membrane"/>
    <property type="evidence" value="ECO:0007669"/>
    <property type="project" value="UniProtKB-SubCell"/>
</dbReference>